<dbReference type="PANTHER" id="PTHR47163">
    <property type="entry name" value="DDE_TNP_IS1595 DOMAIN-CONTAINING PROTEIN"/>
    <property type="match status" value="1"/>
</dbReference>
<dbReference type="Proteomes" id="UP000178336">
    <property type="component" value="Unassembled WGS sequence"/>
</dbReference>
<gene>
    <name evidence="2" type="ORF">A3A48_02785</name>
</gene>
<organism evidence="2 3">
    <name type="scientific">Candidatus Curtissbacteria bacterium RIFCSPLOWO2_01_FULL_37_9</name>
    <dbReference type="NCBI Taxonomy" id="1797724"/>
    <lineage>
        <taxon>Bacteria</taxon>
        <taxon>Candidatus Curtissiibacteriota</taxon>
    </lineage>
</organism>
<dbReference type="InterPro" id="IPR024442">
    <property type="entry name" value="Transposase_Zn_ribbon"/>
</dbReference>
<dbReference type="EMBL" id="MFBN01000052">
    <property type="protein sequence ID" value="OGD94160.1"/>
    <property type="molecule type" value="Genomic_DNA"/>
</dbReference>
<accession>A0A1F5GQJ4</accession>
<dbReference type="SMART" id="SM01126">
    <property type="entry name" value="DDE_Tnp_IS1595"/>
    <property type="match status" value="1"/>
</dbReference>
<feature type="domain" description="ISXO2-like transposase" evidence="1">
    <location>
        <begin position="132"/>
        <end position="274"/>
    </location>
</feature>
<evidence type="ECO:0000313" key="2">
    <source>
        <dbReference type="EMBL" id="OGD94160.1"/>
    </source>
</evidence>
<dbReference type="InterPro" id="IPR053164">
    <property type="entry name" value="IS1016-like_transposase"/>
</dbReference>
<reference evidence="2 3" key="1">
    <citation type="journal article" date="2016" name="Nat. Commun.">
        <title>Thousands of microbial genomes shed light on interconnected biogeochemical processes in an aquifer system.</title>
        <authorList>
            <person name="Anantharaman K."/>
            <person name="Brown C.T."/>
            <person name="Hug L.A."/>
            <person name="Sharon I."/>
            <person name="Castelle C.J."/>
            <person name="Probst A.J."/>
            <person name="Thomas B.C."/>
            <person name="Singh A."/>
            <person name="Wilkins M.J."/>
            <person name="Karaoz U."/>
            <person name="Brodie E.L."/>
            <person name="Williams K.H."/>
            <person name="Hubbard S.S."/>
            <person name="Banfield J.F."/>
        </authorList>
    </citation>
    <scope>NUCLEOTIDE SEQUENCE [LARGE SCALE GENOMIC DNA]</scope>
</reference>
<sequence>MLQSNSKFTISQFLKRFPNDDACLEEIKNLRWPDGLIPCEKCNKETKHYKLKGRTAYSCEFCRNQVYPLAGTIFDKSTTSLTLWFYAMYLMAQTRAGISAKQLQRELGTTYKTAWRIFKQIRTLMADTDGLSLNGIVEVDETFVGGKATNRKTKFLDGQKPKEVVMGMIQRGGHAYFKHIPNTGKWTLLNQIKENVSPRATIYSDEYGGYYHLPKFGYRHESVNHLLETVRGEVHTQNIENFWSHLKRGITGVYRVVSKKYLQCYVDEYAFRFNNRFAGGGMFDLLLRQIAEVKMIKAT</sequence>
<proteinExistence type="predicted"/>
<dbReference type="InterPro" id="IPR024445">
    <property type="entry name" value="Tnp_ISXO2-like"/>
</dbReference>
<dbReference type="Pfam" id="PF12762">
    <property type="entry name" value="DDE_Tnp_IS1595"/>
    <property type="match status" value="1"/>
</dbReference>
<dbReference type="NCBIfam" id="NF033547">
    <property type="entry name" value="transpos_IS1595"/>
    <property type="match status" value="1"/>
</dbReference>
<evidence type="ECO:0000259" key="1">
    <source>
        <dbReference type="SMART" id="SM01126"/>
    </source>
</evidence>
<name>A0A1F5GQJ4_9BACT</name>
<protein>
    <recommendedName>
        <fullName evidence="1">ISXO2-like transposase domain-containing protein</fullName>
    </recommendedName>
</protein>
<dbReference type="AlphaFoldDB" id="A0A1F5GQJ4"/>
<comment type="caution">
    <text evidence="2">The sequence shown here is derived from an EMBL/GenBank/DDBJ whole genome shotgun (WGS) entry which is preliminary data.</text>
</comment>
<dbReference type="PANTHER" id="PTHR47163:SF2">
    <property type="entry name" value="SI:DKEY-17M8.2"/>
    <property type="match status" value="1"/>
</dbReference>
<dbReference type="Pfam" id="PF12760">
    <property type="entry name" value="Zn_ribbon_IS1595"/>
    <property type="match status" value="1"/>
</dbReference>
<evidence type="ECO:0000313" key="3">
    <source>
        <dbReference type="Proteomes" id="UP000178336"/>
    </source>
</evidence>